<evidence type="ECO:0000313" key="2">
    <source>
        <dbReference type="EMBL" id="VEN50229.1"/>
    </source>
</evidence>
<dbReference type="EMBL" id="CAACVG010008544">
    <property type="protein sequence ID" value="VEN50229.1"/>
    <property type="molecule type" value="Genomic_DNA"/>
</dbReference>
<keyword evidence="3" id="KW-1185">Reference proteome</keyword>
<dbReference type="Proteomes" id="UP000410492">
    <property type="component" value="Unassembled WGS sequence"/>
</dbReference>
<feature type="compositionally biased region" description="Basic and acidic residues" evidence="1">
    <location>
        <begin position="37"/>
        <end position="69"/>
    </location>
</feature>
<feature type="non-terminal residue" evidence="2">
    <location>
        <position position="76"/>
    </location>
</feature>
<sequence length="76" mass="8402">MDETYKPIAERDMEEEAASKPKTALLKIKSAGESDGADERMLPEDIKKVEVVPNDDGKLNQNEKQKNGDAKLTIGE</sequence>
<organism evidence="2 3">
    <name type="scientific">Callosobruchus maculatus</name>
    <name type="common">Southern cowpea weevil</name>
    <name type="synonym">Pulse bruchid</name>
    <dbReference type="NCBI Taxonomy" id="64391"/>
    <lineage>
        <taxon>Eukaryota</taxon>
        <taxon>Metazoa</taxon>
        <taxon>Ecdysozoa</taxon>
        <taxon>Arthropoda</taxon>
        <taxon>Hexapoda</taxon>
        <taxon>Insecta</taxon>
        <taxon>Pterygota</taxon>
        <taxon>Neoptera</taxon>
        <taxon>Endopterygota</taxon>
        <taxon>Coleoptera</taxon>
        <taxon>Polyphaga</taxon>
        <taxon>Cucujiformia</taxon>
        <taxon>Chrysomeloidea</taxon>
        <taxon>Chrysomelidae</taxon>
        <taxon>Bruchinae</taxon>
        <taxon>Bruchini</taxon>
        <taxon>Callosobruchus</taxon>
    </lineage>
</organism>
<protein>
    <submittedName>
        <fullName evidence="2">Uncharacterized protein</fullName>
    </submittedName>
</protein>
<dbReference type="OrthoDB" id="8061566at2759"/>
<evidence type="ECO:0000313" key="3">
    <source>
        <dbReference type="Proteomes" id="UP000410492"/>
    </source>
</evidence>
<gene>
    <name evidence="2" type="ORF">CALMAC_LOCUS11069</name>
</gene>
<reference evidence="2 3" key="1">
    <citation type="submission" date="2019-01" db="EMBL/GenBank/DDBJ databases">
        <authorList>
            <person name="Sayadi A."/>
        </authorList>
    </citation>
    <scope>NUCLEOTIDE SEQUENCE [LARGE SCALE GENOMIC DNA]</scope>
</reference>
<dbReference type="AlphaFoldDB" id="A0A653CRA0"/>
<evidence type="ECO:0000256" key="1">
    <source>
        <dbReference type="SAM" id="MobiDB-lite"/>
    </source>
</evidence>
<proteinExistence type="predicted"/>
<accession>A0A653CRA0</accession>
<feature type="region of interest" description="Disordered" evidence="1">
    <location>
        <begin position="1"/>
        <end position="76"/>
    </location>
</feature>
<feature type="compositionally biased region" description="Basic and acidic residues" evidence="1">
    <location>
        <begin position="1"/>
        <end position="11"/>
    </location>
</feature>
<name>A0A653CRA0_CALMS</name>